<protein>
    <submittedName>
        <fullName evidence="2">Methionyl-tRNA formyltransferase</fullName>
        <ecNumber evidence="2">2.1.2.9</ecNumber>
    </submittedName>
</protein>
<dbReference type="EC" id="2.1.2.9" evidence="2"/>
<dbReference type="RefSeq" id="WP_259081516.1">
    <property type="nucleotide sequence ID" value="NZ_JANUBB010000003.1"/>
</dbReference>
<gene>
    <name evidence="2" type="ORF">GGP83_000856</name>
</gene>
<evidence type="ECO:0000313" key="2">
    <source>
        <dbReference type="EMBL" id="MCS3950915.1"/>
    </source>
</evidence>
<dbReference type="GO" id="GO:0004479">
    <property type="term" value="F:methionyl-tRNA formyltransferase activity"/>
    <property type="evidence" value="ECO:0007669"/>
    <property type="project" value="UniProtKB-EC"/>
</dbReference>
<evidence type="ECO:0000259" key="1">
    <source>
        <dbReference type="Pfam" id="PF00551"/>
    </source>
</evidence>
<dbReference type="InterPro" id="IPR036477">
    <property type="entry name" value="Formyl_transf_N_sf"/>
</dbReference>
<accession>A0A9X2ZQ45</accession>
<dbReference type="InterPro" id="IPR002376">
    <property type="entry name" value="Formyl_transf_N"/>
</dbReference>
<dbReference type="GO" id="GO:0005829">
    <property type="term" value="C:cytosol"/>
    <property type="evidence" value="ECO:0007669"/>
    <property type="project" value="TreeGrafter"/>
</dbReference>
<dbReference type="EMBL" id="JANUBB010000003">
    <property type="protein sequence ID" value="MCS3950915.1"/>
    <property type="molecule type" value="Genomic_DNA"/>
</dbReference>
<organism evidence="2 3">
    <name type="scientific">Salinibacter ruber</name>
    <dbReference type="NCBI Taxonomy" id="146919"/>
    <lineage>
        <taxon>Bacteria</taxon>
        <taxon>Pseudomonadati</taxon>
        <taxon>Rhodothermota</taxon>
        <taxon>Rhodothermia</taxon>
        <taxon>Rhodothermales</taxon>
        <taxon>Salinibacteraceae</taxon>
        <taxon>Salinibacter</taxon>
    </lineage>
</organism>
<name>A0A9X2ZQ45_9BACT</name>
<dbReference type="SUPFAM" id="SSF53328">
    <property type="entry name" value="Formyltransferase"/>
    <property type="match status" value="1"/>
</dbReference>
<dbReference type="Proteomes" id="UP001155010">
    <property type="component" value="Unassembled WGS sequence"/>
</dbReference>
<sequence length="259" mass="28772">MNLFVFTQPDAFYIPKLLDRFMEEKPASAHIVGAAVLKGEIALDNVPDYLRLMGVRGTVLNGLDFVRHKTLDFLNRAVGIDGLYSSRGALRAHAIPEHTPENVNDPAFLDFLSEQDVDLVVSIACPQIVREDLLNCPPDGVINIHGALLPKYRGKLPSFWVLANGEEKTGVTVHYMNEQLDDGPIIVQKEVPIRPDDTLHSLVLRSKVQFGGSALAEAVRQIETGSVETKENPGGEATYFSFPDAEAIRRFRERGRKIR</sequence>
<dbReference type="PROSITE" id="PS00373">
    <property type="entry name" value="GART"/>
    <property type="match status" value="1"/>
</dbReference>
<feature type="domain" description="Formyl transferase N-terminal" evidence="1">
    <location>
        <begin position="98"/>
        <end position="207"/>
    </location>
</feature>
<dbReference type="Pfam" id="PF00551">
    <property type="entry name" value="Formyl_trans_N"/>
    <property type="match status" value="1"/>
</dbReference>
<comment type="caution">
    <text evidence="2">The sequence shown here is derived from an EMBL/GenBank/DDBJ whole genome shotgun (WGS) entry which is preliminary data.</text>
</comment>
<dbReference type="InterPro" id="IPR001555">
    <property type="entry name" value="GART_AS"/>
</dbReference>
<keyword evidence="2" id="KW-0808">Transferase</keyword>
<reference evidence="2" key="1">
    <citation type="submission" date="2022-08" db="EMBL/GenBank/DDBJ databases">
        <title>Genomic Encyclopedia of Type Strains, Phase V (KMG-V): Genome sequencing to study the core and pangenomes of soil and plant-associated prokaryotes.</title>
        <authorList>
            <person name="Whitman W."/>
        </authorList>
    </citation>
    <scope>NUCLEOTIDE SEQUENCE</scope>
    <source>
        <strain evidence="2">SP2017</strain>
    </source>
</reference>
<evidence type="ECO:0000313" key="3">
    <source>
        <dbReference type="Proteomes" id="UP001155010"/>
    </source>
</evidence>
<dbReference type="AlphaFoldDB" id="A0A9X2ZQ45"/>
<proteinExistence type="predicted"/>
<dbReference type="PANTHER" id="PTHR11138:SF5">
    <property type="entry name" value="METHIONYL-TRNA FORMYLTRANSFERASE, MITOCHONDRIAL"/>
    <property type="match status" value="1"/>
</dbReference>
<dbReference type="Gene3D" id="3.40.50.12230">
    <property type="match status" value="1"/>
</dbReference>
<dbReference type="PANTHER" id="PTHR11138">
    <property type="entry name" value="METHIONYL-TRNA FORMYLTRANSFERASE"/>
    <property type="match status" value="1"/>
</dbReference>